<sequence length="395" mass="44537">MLRVGRVASDLLRRLSLPPALARRDAPPTLMASNSAHAHPLSHQDRLSRLVYKSWIPCRLISIAHVTTRCLESQNVTTKVDMDLIGCKPIMDQVYCMPVIENSSHRDGAIYKDKSIRPYFWEGDIADRNETQLEPMMFSKATEDCLPVVENCVSHFPQSIFQFFSVQLSKTPISTGPIQLYGYIAARDLRDGMLNYVVNYSRDDPVVVQEGSVIEMTGPKRGIKMGSIVLIEFDMRIKNEMHEEEDQQLIDGAILYYEHICPWKPTTQRICGNYGDIDISVAVVEQALEATIEVVISDVLRGFSLSLSSFVDVMDDYEEIQLFHGTIVQTRALRRSVVGVPWQTMMLLKFKVGNEGCIDSGQIMLQFQAMKHGCASQQIELKVAAISVKVTWSTI</sequence>
<protein>
    <recommendedName>
        <fullName evidence="1">DUF6598 domain-containing protein</fullName>
    </recommendedName>
</protein>
<accession>A0A835EC63</accession>
<gene>
    <name evidence="2" type="ORF">HU200_048106</name>
</gene>
<dbReference type="PANTHER" id="PTHR33065:SF193">
    <property type="entry name" value="DUF6598 DOMAIN-CONTAINING PROTEIN"/>
    <property type="match status" value="1"/>
</dbReference>
<feature type="domain" description="DUF6598" evidence="1">
    <location>
        <begin position="162"/>
        <end position="390"/>
    </location>
</feature>
<dbReference type="Pfam" id="PF20241">
    <property type="entry name" value="DUF6598"/>
    <property type="match status" value="1"/>
</dbReference>
<dbReference type="EMBL" id="JACEFO010002197">
    <property type="protein sequence ID" value="KAF8674284.1"/>
    <property type="molecule type" value="Genomic_DNA"/>
</dbReference>
<comment type="caution">
    <text evidence="2">The sequence shown here is derived from an EMBL/GenBank/DDBJ whole genome shotgun (WGS) entry which is preliminary data.</text>
</comment>
<evidence type="ECO:0000313" key="3">
    <source>
        <dbReference type="Proteomes" id="UP000636709"/>
    </source>
</evidence>
<organism evidence="2 3">
    <name type="scientific">Digitaria exilis</name>
    <dbReference type="NCBI Taxonomy" id="1010633"/>
    <lineage>
        <taxon>Eukaryota</taxon>
        <taxon>Viridiplantae</taxon>
        <taxon>Streptophyta</taxon>
        <taxon>Embryophyta</taxon>
        <taxon>Tracheophyta</taxon>
        <taxon>Spermatophyta</taxon>
        <taxon>Magnoliopsida</taxon>
        <taxon>Liliopsida</taxon>
        <taxon>Poales</taxon>
        <taxon>Poaceae</taxon>
        <taxon>PACMAD clade</taxon>
        <taxon>Panicoideae</taxon>
        <taxon>Panicodae</taxon>
        <taxon>Paniceae</taxon>
        <taxon>Anthephorinae</taxon>
        <taxon>Digitaria</taxon>
    </lineage>
</organism>
<evidence type="ECO:0000259" key="1">
    <source>
        <dbReference type="Pfam" id="PF20241"/>
    </source>
</evidence>
<dbReference type="OrthoDB" id="667410at2759"/>
<dbReference type="AlphaFoldDB" id="A0A835EC63"/>
<evidence type="ECO:0000313" key="2">
    <source>
        <dbReference type="EMBL" id="KAF8674284.1"/>
    </source>
</evidence>
<dbReference type="Proteomes" id="UP000636709">
    <property type="component" value="Unassembled WGS sequence"/>
</dbReference>
<dbReference type="InterPro" id="IPR046533">
    <property type="entry name" value="DUF6598"/>
</dbReference>
<name>A0A835EC63_9POAL</name>
<reference evidence="2" key="1">
    <citation type="submission" date="2020-07" db="EMBL/GenBank/DDBJ databases">
        <title>Genome sequence and genetic diversity analysis of an under-domesticated orphan crop, white fonio (Digitaria exilis).</title>
        <authorList>
            <person name="Bennetzen J.L."/>
            <person name="Chen S."/>
            <person name="Ma X."/>
            <person name="Wang X."/>
            <person name="Yssel A.E.J."/>
            <person name="Chaluvadi S.R."/>
            <person name="Johnson M."/>
            <person name="Gangashetty P."/>
            <person name="Hamidou F."/>
            <person name="Sanogo M.D."/>
            <person name="Zwaenepoel A."/>
            <person name="Wallace J."/>
            <person name="Van De Peer Y."/>
            <person name="Van Deynze A."/>
        </authorList>
    </citation>
    <scope>NUCLEOTIDE SEQUENCE</scope>
    <source>
        <tissue evidence="2">Leaves</tissue>
    </source>
</reference>
<proteinExistence type="predicted"/>
<keyword evidence="3" id="KW-1185">Reference proteome</keyword>
<dbReference type="PANTHER" id="PTHR33065">
    <property type="entry name" value="OS07G0486400 PROTEIN"/>
    <property type="match status" value="1"/>
</dbReference>